<keyword evidence="7 9" id="KW-0472">Membrane</keyword>
<evidence type="ECO:0000313" key="11">
    <source>
        <dbReference type="Proteomes" id="UP001365405"/>
    </source>
</evidence>
<reference evidence="10 11" key="1">
    <citation type="submission" date="2024-04" db="EMBL/GenBank/DDBJ databases">
        <title>Novel species of the genus Ideonella isolated from streams.</title>
        <authorList>
            <person name="Lu H."/>
        </authorList>
    </citation>
    <scope>NUCLEOTIDE SEQUENCE [LARGE SCALE GENOMIC DNA]</scope>
    <source>
        <strain evidence="10 11">DXS22W</strain>
    </source>
</reference>
<evidence type="ECO:0000256" key="4">
    <source>
        <dbReference type="ARBA" id="ARBA00022519"/>
    </source>
</evidence>
<protein>
    <submittedName>
        <fullName evidence="10">YeeE/YedE family protein</fullName>
    </submittedName>
</protein>
<evidence type="ECO:0000256" key="8">
    <source>
        <dbReference type="ARBA" id="ARBA00035655"/>
    </source>
</evidence>
<name>A0ABU9CDN4_9BURK</name>
<evidence type="ECO:0000256" key="2">
    <source>
        <dbReference type="ARBA" id="ARBA00022448"/>
    </source>
</evidence>
<evidence type="ECO:0000256" key="6">
    <source>
        <dbReference type="ARBA" id="ARBA00022989"/>
    </source>
</evidence>
<feature type="transmembrane region" description="Helical" evidence="9">
    <location>
        <begin position="207"/>
        <end position="228"/>
    </location>
</feature>
<evidence type="ECO:0000256" key="5">
    <source>
        <dbReference type="ARBA" id="ARBA00022692"/>
    </source>
</evidence>
<keyword evidence="6 9" id="KW-1133">Transmembrane helix</keyword>
<gene>
    <name evidence="10" type="ORF">AACH10_00400</name>
</gene>
<sequence>MTEADLPFLTRQLLWAAFALGAAFGALARRTHFCTLGAVSDWLLFGGTARLRMWVLAMAVAMLGFNTLVALGWVRAADSIYAGAALRWLSLALGGLLFGVGMVLASGCGARTLVRLGGGNLRSLVVVLVAGLAAWATMRGVLAVARQASVDRVQLALPGGADLPTLLASLGGTPAQRAGGVGALCALALAAWVLARREGRQADVLAGGLGLGGLVVALWWLSGVHGHLAEHPLTLEPAFLATSSQRMESFSFIAPMALLIEWLIYASDASRVFTQGMAAALGVVAGSAAVALATRSFHWEGFGGVGDTARHLLGAALMGVGAVTALGCTVGQGITGLSTLSVGSAIALAGMLGGATLTLRWQLRQEGV</sequence>
<evidence type="ECO:0000256" key="1">
    <source>
        <dbReference type="ARBA" id="ARBA00004429"/>
    </source>
</evidence>
<dbReference type="RefSeq" id="WP_341408370.1">
    <property type="nucleotide sequence ID" value="NZ_JBBUTH010000001.1"/>
</dbReference>
<dbReference type="EMBL" id="JBBUTH010000001">
    <property type="protein sequence ID" value="MEK8048692.1"/>
    <property type="molecule type" value="Genomic_DNA"/>
</dbReference>
<evidence type="ECO:0000256" key="3">
    <source>
        <dbReference type="ARBA" id="ARBA00022475"/>
    </source>
</evidence>
<evidence type="ECO:0000256" key="7">
    <source>
        <dbReference type="ARBA" id="ARBA00023136"/>
    </source>
</evidence>
<evidence type="ECO:0000256" key="9">
    <source>
        <dbReference type="SAM" id="Phobius"/>
    </source>
</evidence>
<dbReference type="InterPro" id="IPR007272">
    <property type="entry name" value="Sulf_transp_TsuA/YedE"/>
</dbReference>
<dbReference type="PANTHER" id="PTHR30574:SF1">
    <property type="entry name" value="SULPHUR TRANSPORT DOMAIN-CONTAINING PROTEIN"/>
    <property type="match status" value="1"/>
</dbReference>
<evidence type="ECO:0000313" key="10">
    <source>
        <dbReference type="EMBL" id="MEK8048692.1"/>
    </source>
</evidence>
<feature type="transmembrane region" description="Helical" evidence="9">
    <location>
        <begin position="312"/>
        <end position="334"/>
    </location>
</feature>
<feature type="transmembrane region" description="Helical" evidence="9">
    <location>
        <begin position="86"/>
        <end position="105"/>
    </location>
</feature>
<comment type="caution">
    <text evidence="10">The sequence shown here is derived from an EMBL/GenBank/DDBJ whole genome shotgun (WGS) entry which is preliminary data.</text>
</comment>
<keyword evidence="5 9" id="KW-0812">Transmembrane</keyword>
<comment type="subcellular location">
    <subcellularLocation>
        <location evidence="1">Cell inner membrane</location>
        <topology evidence="1">Multi-pass membrane protein</topology>
    </subcellularLocation>
</comment>
<feature type="transmembrane region" description="Helical" evidence="9">
    <location>
        <begin position="272"/>
        <end position="292"/>
    </location>
</feature>
<dbReference type="Pfam" id="PF04143">
    <property type="entry name" value="Sulf_transp"/>
    <property type="match status" value="1"/>
</dbReference>
<feature type="transmembrane region" description="Helical" evidence="9">
    <location>
        <begin position="52"/>
        <end position="74"/>
    </location>
</feature>
<organism evidence="10 11">
    <name type="scientific">Pseudaquabacterium inlustre</name>
    <dbReference type="NCBI Taxonomy" id="2984192"/>
    <lineage>
        <taxon>Bacteria</taxon>
        <taxon>Pseudomonadati</taxon>
        <taxon>Pseudomonadota</taxon>
        <taxon>Betaproteobacteria</taxon>
        <taxon>Burkholderiales</taxon>
        <taxon>Sphaerotilaceae</taxon>
        <taxon>Pseudaquabacterium</taxon>
    </lineage>
</organism>
<keyword evidence="2" id="KW-0813">Transport</keyword>
<keyword evidence="3" id="KW-1003">Cell membrane</keyword>
<keyword evidence="11" id="KW-1185">Reference proteome</keyword>
<dbReference type="Proteomes" id="UP001365405">
    <property type="component" value="Unassembled WGS sequence"/>
</dbReference>
<feature type="transmembrane region" description="Helical" evidence="9">
    <location>
        <begin position="178"/>
        <end position="195"/>
    </location>
</feature>
<feature type="transmembrane region" description="Helical" evidence="9">
    <location>
        <begin position="125"/>
        <end position="145"/>
    </location>
</feature>
<feature type="transmembrane region" description="Helical" evidence="9">
    <location>
        <begin position="340"/>
        <end position="359"/>
    </location>
</feature>
<dbReference type="PANTHER" id="PTHR30574">
    <property type="entry name" value="INNER MEMBRANE PROTEIN YEDE"/>
    <property type="match status" value="1"/>
</dbReference>
<accession>A0ABU9CDN4</accession>
<keyword evidence="4" id="KW-0997">Cell inner membrane</keyword>
<proteinExistence type="inferred from homology"/>
<comment type="similarity">
    <text evidence="8">Belongs to the TsuA/YedE (TC 9.B.102) family.</text>
</comment>